<organism evidence="2 3">
    <name type="scientific">Dissostichus mawsoni</name>
    <name type="common">Antarctic cod</name>
    <dbReference type="NCBI Taxonomy" id="36200"/>
    <lineage>
        <taxon>Eukaryota</taxon>
        <taxon>Metazoa</taxon>
        <taxon>Chordata</taxon>
        <taxon>Craniata</taxon>
        <taxon>Vertebrata</taxon>
        <taxon>Euteleostomi</taxon>
        <taxon>Actinopterygii</taxon>
        <taxon>Neopterygii</taxon>
        <taxon>Teleostei</taxon>
        <taxon>Neoteleostei</taxon>
        <taxon>Acanthomorphata</taxon>
        <taxon>Eupercaria</taxon>
        <taxon>Perciformes</taxon>
        <taxon>Notothenioidei</taxon>
        <taxon>Nototheniidae</taxon>
        <taxon>Dissostichus</taxon>
    </lineage>
</organism>
<dbReference type="Proteomes" id="UP000518266">
    <property type="component" value="Unassembled WGS sequence"/>
</dbReference>
<dbReference type="EMBL" id="JAAKFY010000013">
    <property type="protein sequence ID" value="KAF3847815.1"/>
    <property type="molecule type" value="Genomic_DNA"/>
</dbReference>
<protein>
    <submittedName>
        <fullName evidence="2">Uncharacterized protein</fullName>
    </submittedName>
</protein>
<evidence type="ECO:0000313" key="2">
    <source>
        <dbReference type="EMBL" id="KAF3847815.1"/>
    </source>
</evidence>
<evidence type="ECO:0000313" key="3">
    <source>
        <dbReference type="Proteomes" id="UP000518266"/>
    </source>
</evidence>
<name>A0A7J5YEE8_DISMA</name>
<evidence type="ECO:0000256" key="1">
    <source>
        <dbReference type="SAM" id="MobiDB-lite"/>
    </source>
</evidence>
<comment type="caution">
    <text evidence="2">The sequence shown here is derived from an EMBL/GenBank/DDBJ whole genome shotgun (WGS) entry which is preliminary data.</text>
</comment>
<feature type="region of interest" description="Disordered" evidence="1">
    <location>
        <begin position="172"/>
        <end position="202"/>
    </location>
</feature>
<proteinExistence type="predicted"/>
<gene>
    <name evidence="2" type="ORF">F7725_020843</name>
</gene>
<dbReference type="AlphaFoldDB" id="A0A7J5YEE8"/>
<feature type="compositionally biased region" description="Basic and acidic residues" evidence="1">
    <location>
        <begin position="177"/>
        <end position="193"/>
    </location>
</feature>
<keyword evidence="3" id="KW-1185">Reference proteome</keyword>
<sequence length="296" mass="32588">MHKETQQPIHVPLYILTDPPQGGDFAHKPSGALAIARLSEVKQNRVQKAIYAGKRPGAFIDDGEHVSSVAGRRGHGTHHQVHGLCEVKRQEADAEHCRHHDDHLHRLVPLLPGRPGNPLVGHRAAEDLGHAKVAHHHTNEGQHEAEAGQSHAVRIVGQRVLRRAQVITHRAVPLDARGGEVKRRSAQDGDHQPDSSTDTPRQPATALLLPHRHWMADAHIALQTDAGAAEDAGSADVAQAGEEVARCVRLCRPFAGGEPIRREGLGDQSFCREGVDRMWHLHILQERHEEWVSCFS</sequence>
<reference evidence="2 3" key="1">
    <citation type="submission" date="2020-03" db="EMBL/GenBank/DDBJ databases">
        <title>Dissostichus mawsoni Genome sequencing and assembly.</title>
        <authorList>
            <person name="Park H."/>
        </authorList>
    </citation>
    <scope>NUCLEOTIDE SEQUENCE [LARGE SCALE GENOMIC DNA]</scope>
    <source>
        <strain evidence="2">DM0001</strain>
        <tissue evidence="2">Muscle</tissue>
    </source>
</reference>
<accession>A0A7J5YEE8</accession>